<accession>A0A7D9GXN4</accession>
<gene>
    <name evidence="5" type="ORF">DEBR0S1_20516G</name>
</gene>
<dbReference type="PROSITE" id="PS50192">
    <property type="entry name" value="T_SNARE"/>
    <property type="match status" value="1"/>
</dbReference>
<keyword evidence="3" id="KW-0472">Membrane</keyword>
<dbReference type="Gene3D" id="1.20.58.70">
    <property type="match status" value="1"/>
</dbReference>
<dbReference type="GO" id="GO:0000149">
    <property type="term" value="F:SNARE binding"/>
    <property type="evidence" value="ECO:0007669"/>
    <property type="project" value="TreeGrafter"/>
</dbReference>
<dbReference type="GO" id="GO:0006896">
    <property type="term" value="P:Golgi to vacuole transport"/>
    <property type="evidence" value="ECO:0007669"/>
    <property type="project" value="TreeGrafter"/>
</dbReference>
<dbReference type="PROSITE" id="PS00914">
    <property type="entry name" value="SYNTAXIN"/>
    <property type="match status" value="1"/>
</dbReference>
<dbReference type="Pfam" id="PF14523">
    <property type="entry name" value="Syntaxin_2"/>
    <property type="match status" value="1"/>
</dbReference>
<keyword evidence="3" id="KW-0812">Transmembrane</keyword>
<dbReference type="GO" id="GO:0006906">
    <property type="term" value="P:vesicle fusion"/>
    <property type="evidence" value="ECO:0007669"/>
    <property type="project" value="TreeGrafter"/>
</dbReference>
<dbReference type="Pfam" id="PF05739">
    <property type="entry name" value="SNARE"/>
    <property type="match status" value="1"/>
</dbReference>
<comment type="similarity">
    <text evidence="1">Belongs to the syntaxin family.</text>
</comment>
<dbReference type="SMART" id="SM00397">
    <property type="entry name" value="t_SNARE"/>
    <property type="match status" value="1"/>
</dbReference>
<dbReference type="GO" id="GO:0006886">
    <property type="term" value="P:intracellular protein transport"/>
    <property type="evidence" value="ECO:0007669"/>
    <property type="project" value="InterPro"/>
</dbReference>
<feature type="domain" description="T-SNARE coiled-coil homology" evidence="4">
    <location>
        <begin position="198"/>
        <end position="260"/>
    </location>
</feature>
<organism evidence="5 6">
    <name type="scientific">Dekkera bruxellensis</name>
    <name type="common">Brettanomyces custersii</name>
    <dbReference type="NCBI Taxonomy" id="5007"/>
    <lineage>
        <taxon>Eukaryota</taxon>
        <taxon>Fungi</taxon>
        <taxon>Dikarya</taxon>
        <taxon>Ascomycota</taxon>
        <taxon>Saccharomycotina</taxon>
        <taxon>Pichiomycetes</taxon>
        <taxon>Pichiales</taxon>
        <taxon>Pichiaceae</taxon>
        <taxon>Brettanomyces</taxon>
    </lineage>
</organism>
<dbReference type="EMBL" id="CABFWN010000001">
    <property type="protein sequence ID" value="VUG16586.1"/>
    <property type="molecule type" value="Genomic_DNA"/>
</dbReference>
<evidence type="ECO:0000256" key="1">
    <source>
        <dbReference type="ARBA" id="ARBA00009063"/>
    </source>
</evidence>
<dbReference type="PANTHER" id="PTHR19957">
    <property type="entry name" value="SYNTAXIN"/>
    <property type="match status" value="1"/>
</dbReference>
<keyword evidence="3" id="KW-1133">Transmembrane helix</keyword>
<feature type="transmembrane region" description="Helical" evidence="3">
    <location>
        <begin position="270"/>
        <end position="289"/>
    </location>
</feature>
<dbReference type="Gene3D" id="1.20.5.110">
    <property type="match status" value="1"/>
</dbReference>
<dbReference type="InterPro" id="IPR006012">
    <property type="entry name" value="Syntaxin/epimorphin_CS"/>
</dbReference>
<dbReference type="InterPro" id="IPR006011">
    <property type="entry name" value="Syntaxin_N"/>
</dbReference>
<reference evidence="5 6" key="1">
    <citation type="submission" date="2019-07" db="EMBL/GenBank/DDBJ databases">
        <authorList>
            <person name="Friedrich A."/>
            <person name="Schacherer J."/>
        </authorList>
    </citation>
    <scope>NUCLEOTIDE SEQUENCE [LARGE SCALE GENOMIC DNA]</scope>
</reference>
<feature type="region of interest" description="Disordered" evidence="2">
    <location>
        <begin position="145"/>
        <end position="180"/>
    </location>
</feature>
<keyword evidence="6" id="KW-1185">Reference proteome</keyword>
<dbReference type="AlphaFoldDB" id="A0A7D9GXN4"/>
<dbReference type="SUPFAM" id="SSF47661">
    <property type="entry name" value="t-snare proteins"/>
    <property type="match status" value="1"/>
</dbReference>
<evidence type="ECO:0000256" key="3">
    <source>
        <dbReference type="SAM" id="Phobius"/>
    </source>
</evidence>
<feature type="region of interest" description="Disordered" evidence="2">
    <location>
        <begin position="1"/>
        <end position="26"/>
    </location>
</feature>
<sequence>MSFANYDIEAQKPNGRDEPIPTSKQVTPHLNEASKNLAEFISNVGAFDKLQKQLGSKRDNSNLRQSIEYAKKRIEDSQTKIEENIESLSSISRHENKDPKFHFTEERLKKQWDQVLQNYKLIYQSYVEKVKSVTVKEAYEKNEKELQQLDSERTPLLNGNSATGYDNTEEQEDDINNSQSQLRSQVHKISGNQLAYHEDVVHEREQAINHISKGVQDINKIFSDLNEVVNQQGEQIDTIESSMNDYANNNVLAHQGLVKANEYQRRKRKWSCVLLLALVIILLIVLAIIS</sequence>
<dbReference type="InterPro" id="IPR000727">
    <property type="entry name" value="T_SNARE_dom"/>
</dbReference>
<name>A0A7D9GXN4_DEKBR</name>
<dbReference type="InterPro" id="IPR010989">
    <property type="entry name" value="SNARE"/>
</dbReference>
<dbReference type="Proteomes" id="UP000478008">
    <property type="component" value="Unassembled WGS sequence"/>
</dbReference>
<proteinExistence type="inferred from homology"/>
<dbReference type="GO" id="GO:0048278">
    <property type="term" value="P:vesicle docking"/>
    <property type="evidence" value="ECO:0007669"/>
    <property type="project" value="TreeGrafter"/>
</dbReference>
<feature type="compositionally biased region" description="Polar residues" evidence="2">
    <location>
        <begin position="157"/>
        <end position="166"/>
    </location>
</feature>
<protein>
    <submittedName>
        <fullName evidence="5">DEBR0S1_20516g1_1</fullName>
    </submittedName>
</protein>
<dbReference type="GO" id="GO:0005484">
    <property type="term" value="F:SNAP receptor activity"/>
    <property type="evidence" value="ECO:0007669"/>
    <property type="project" value="InterPro"/>
</dbReference>
<evidence type="ECO:0000259" key="4">
    <source>
        <dbReference type="PROSITE" id="PS50192"/>
    </source>
</evidence>
<dbReference type="InterPro" id="IPR045242">
    <property type="entry name" value="Syntaxin"/>
</dbReference>
<evidence type="ECO:0000313" key="6">
    <source>
        <dbReference type="Proteomes" id="UP000478008"/>
    </source>
</evidence>
<evidence type="ECO:0000256" key="2">
    <source>
        <dbReference type="SAM" id="MobiDB-lite"/>
    </source>
</evidence>
<dbReference type="GO" id="GO:0012505">
    <property type="term" value="C:endomembrane system"/>
    <property type="evidence" value="ECO:0007669"/>
    <property type="project" value="TreeGrafter"/>
</dbReference>
<evidence type="ECO:0000313" key="5">
    <source>
        <dbReference type="EMBL" id="VUG16586.1"/>
    </source>
</evidence>
<dbReference type="PANTHER" id="PTHR19957:SF418">
    <property type="entry name" value="SNAP RECEPTOR"/>
    <property type="match status" value="1"/>
</dbReference>
<dbReference type="CDD" id="cd15840">
    <property type="entry name" value="SNARE_Qa"/>
    <property type="match status" value="1"/>
</dbReference>
<dbReference type="GO" id="GO:0031201">
    <property type="term" value="C:SNARE complex"/>
    <property type="evidence" value="ECO:0007669"/>
    <property type="project" value="TreeGrafter"/>
</dbReference>